<dbReference type="AlphaFoldDB" id="A0A0A8XW63"/>
<reference evidence="2" key="2">
    <citation type="journal article" date="2015" name="Data Brief">
        <title>Shoot transcriptome of the giant reed, Arundo donax.</title>
        <authorList>
            <person name="Barrero R.A."/>
            <person name="Guerrero F.D."/>
            <person name="Moolhuijzen P."/>
            <person name="Goolsby J.A."/>
            <person name="Tidwell J."/>
            <person name="Bellgard S.E."/>
            <person name="Bellgard M.I."/>
        </authorList>
    </citation>
    <scope>NUCLEOTIDE SEQUENCE</scope>
    <source>
        <tissue evidence="2">Shoot tissue taken approximately 20 cm above the soil surface</tissue>
    </source>
</reference>
<evidence type="ECO:0000256" key="1">
    <source>
        <dbReference type="SAM" id="MobiDB-lite"/>
    </source>
</evidence>
<reference evidence="2" key="1">
    <citation type="submission" date="2014-09" db="EMBL/GenBank/DDBJ databases">
        <authorList>
            <person name="Magalhaes I.L.F."/>
            <person name="Oliveira U."/>
            <person name="Santos F.R."/>
            <person name="Vidigal T.H.D.A."/>
            <person name="Brescovit A.D."/>
            <person name="Santos A.J."/>
        </authorList>
    </citation>
    <scope>NUCLEOTIDE SEQUENCE</scope>
    <source>
        <tissue evidence="2">Shoot tissue taken approximately 20 cm above the soil surface</tissue>
    </source>
</reference>
<feature type="region of interest" description="Disordered" evidence="1">
    <location>
        <begin position="1"/>
        <end position="42"/>
    </location>
</feature>
<proteinExistence type="predicted"/>
<sequence>MRNQRPVGPWKPRIAASRGGSFLKRRSHAAAGPGPDEAEDRW</sequence>
<protein>
    <submittedName>
        <fullName evidence="2">Uncharacterized protein</fullName>
    </submittedName>
</protein>
<name>A0A0A8XW63_ARUDO</name>
<organism evidence="2">
    <name type="scientific">Arundo donax</name>
    <name type="common">Giant reed</name>
    <name type="synonym">Donax arundinaceus</name>
    <dbReference type="NCBI Taxonomy" id="35708"/>
    <lineage>
        <taxon>Eukaryota</taxon>
        <taxon>Viridiplantae</taxon>
        <taxon>Streptophyta</taxon>
        <taxon>Embryophyta</taxon>
        <taxon>Tracheophyta</taxon>
        <taxon>Spermatophyta</taxon>
        <taxon>Magnoliopsida</taxon>
        <taxon>Liliopsida</taxon>
        <taxon>Poales</taxon>
        <taxon>Poaceae</taxon>
        <taxon>PACMAD clade</taxon>
        <taxon>Arundinoideae</taxon>
        <taxon>Arundineae</taxon>
        <taxon>Arundo</taxon>
    </lineage>
</organism>
<evidence type="ECO:0000313" key="2">
    <source>
        <dbReference type="EMBL" id="JAD16915.1"/>
    </source>
</evidence>
<accession>A0A0A8XW63</accession>
<dbReference type="EMBL" id="GBRH01280980">
    <property type="protein sequence ID" value="JAD16915.1"/>
    <property type="molecule type" value="Transcribed_RNA"/>
</dbReference>